<dbReference type="AlphaFoldDB" id="A0AAV9V2F2"/>
<keyword evidence="7" id="KW-0472">Membrane</keyword>
<dbReference type="GO" id="GO:0046872">
    <property type="term" value="F:metal ion binding"/>
    <property type="evidence" value="ECO:0007669"/>
    <property type="project" value="UniProtKB-KW"/>
</dbReference>
<gene>
    <name evidence="9" type="ORF">TWF730_008363</name>
</gene>
<keyword evidence="2" id="KW-0479">Metal-binding</keyword>
<dbReference type="InterPro" id="IPR002509">
    <property type="entry name" value="NODB_dom"/>
</dbReference>
<evidence type="ECO:0000256" key="4">
    <source>
        <dbReference type="ARBA" id="ARBA00022801"/>
    </source>
</evidence>
<dbReference type="InterPro" id="IPR011330">
    <property type="entry name" value="Glyco_hydro/deAcase_b/a-brl"/>
</dbReference>
<keyword evidence="3" id="KW-0732">Signal</keyword>
<evidence type="ECO:0000256" key="2">
    <source>
        <dbReference type="ARBA" id="ARBA00022723"/>
    </source>
</evidence>
<reference evidence="9 10" key="1">
    <citation type="submission" date="2019-10" db="EMBL/GenBank/DDBJ databases">
        <authorList>
            <person name="Palmer J.M."/>
        </authorList>
    </citation>
    <scope>NUCLEOTIDE SEQUENCE [LARGE SCALE GENOMIC DNA]</scope>
    <source>
        <strain evidence="9 10">TWF730</strain>
    </source>
</reference>
<dbReference type="PANTHER" id="PTHR46471">
    <property type="entry name" value="CHITIN DEACETYLASE"/>
    <property type="match status" value="1"/>
</dbReference>
<dbReference type="CDD" id="cd10951">
    <property type="entry name" value="CE4_ClCDA_like"/>
    <property type="match status" value="1"/>
</dbReference>
<evidence type="ECO:0000313" key="9">
    <source>
        <dbReference type="EMBL" id="KAK6353943.1"/>
    </source>
</evidence>
<evidence type="ECO:0000256" key="6">
    <source>
        <dbReference type="ARBA" id="ARBA00023285"/>
    </source>
</evidence>
<dbReference type="Proteomes" id="UP001373714">
    <property type="component" value="Unassembled WGS sequence"/>
</dbReference>
<accession>A0AAV9V2F2</accession>
<proteinExistence type="predicted"/>
<dbReference type="Gene3D" id="3.20.20.370">
    <property type="entry name" value="Glycoside hydrolase/deacetylase"/>
    <property type="match status" value="1"/>
</dbReference>
<keyword evidence="5" id="KW-0119">Carbohydrate metabolism</keyword>
<dbReference type="PROSITE" id="PS51677">
    <property type="entry name" value="NODB"/>
    <property type="match status" value="1"/>
</dbReference>
<evidence type="ECO:0000256" key="3">
    <source>
        <dbReference type="ARBA" id="ARBA00022729"/>
    </source>
</evidence>
<dbReference type="PANTHER" id="PTHR46471:SF4">
    <property type="entry name" value="CHITIN DEACETYLASE"/>
    <property type="match status" value="1"/>
</dbReference>
<keyword evidence="7" id="KW-1133">Transmembrane helix</keyword>
<comment type="caution">
    <text evidence="9">The sequence shown here is derived from an EMBL/GenBank/DDBJ whole genome shotgun (WGS) entry which is preliminary data.</text>
</comment>
<evidence type="ECO:0000313" key="10">
    <source>
        <dbReference type="Proteomes" id="UP001373714"/>
    </source>
</evidence>
<feature type="transmembrane region" description="Helical" evidence="7">
    <location>
        <begin position="41"/>
        <end position="62"/>
    </location>
</feature>
<sequence>MVHPLIHLLVWSLTILIIPVMVILTTAAGPTRDFVATTLQMVWIPAVVSLVGVAILRIIVLLSCFGLDNLDYSKLIDLKRDRLGNLPYGEPIYECRTRGQVALTFDDGPYKYTEDLLNILKAAKVNATFFITGSNLEKGAIDNPDLPWASLIRRMDREGHQIATHNWANPNIDIFPDSLRRQEIHRLEYAFSKILGKIPTYIRPPTYTRPPDSSCGNSCLATLKELGYHVVYFDLDTEDYTHNLVGQIEGSIQIALERIYGTNPKKSSILSIAHDIYQRSVTMLTIEMLKAIKAKGFEGVTVGKCLGDSPSNWYRNVVV</sequence>
<comment type="cofactor">
    <cofactor evidence="1">
        <name>Co(2+)</name>
        <dbReference type="ChEBI" id="CHEBI:48828"/>
    </cofactor>
</comment>
<keyword evidence="10" id="KW-1185">Reference proteome</keyword>
<dbReference type="GO" id="GO:0016810">
    <property type="term" value="F:hydrolase activity, acting on carbon-nitrogen (but not peptide) bonds"/>
    <property type="evidence" value="ECO:0007669"/>
    <property type="project" value="InterPro"/>
</dbReference>
<dbReference type="Pfam" id="PF01522">
    <property type="entry name" value="Polysacc_deac_1"/>
    <property type="match status" value="1"/>
</dbReference>
<feature type="transmembrane region" description="Helical" evidence="7">
    <location>
        <begin position="6"/>
        <end position="29"/>
    </location>
</feature>
<keyword evidence="7" id="KW-0812">Transmembrane</keyword>
<evidence type="ECO:0000256" key="1">
    <source>
        <dbReference type="ARBA" id="ARBA00001941"/>
    </source>
</evidence>
<evidence type="ECO:0000256" key="5">
    <source>
        <dbReference type="ARBA" id="ARBA00023277"/>
    </source>
</evidence>
<dbReference type="EMBL" id="JAVHNS010000005">
    <property type="protein sequence ID" value="KAK6353943.1"/>
    <property type="molecule type" value="Genomic_DNA"/>
</dbReference>
<keyword evidence="4" id="KW-0378">Hydrolase</keyword>
<keyword evidence="6" id="KW-0170">Cobalt</keyword>
<feature type="domain" description="NodB homology" evidence="8">
    <location>
        <begin position="99"/>
        <end position="303"/>
    </location>
</feature>
<dbReference type="GO" id="GO:0005975">
    <property type="term" value="P:carbohydrate metabolic process"/>
    <property type="evidence" value="ECO:0007669"/>
    <property type="project" value="InterPro"/>
</dbReference>
<evidence type="ECO:0000259" key="8">
    <source>
        <dbReference type="PROSITE" id="PS51677"/>
    </source>
</evidence>
<organism evidence="9 10">
    <name type="scientific">Orbilia blumenaviensis</name>
    <dbReference type="NCBI Taxonomy" id="1796055"/>
    <lineage>
        <taxon>Eukaryota</taxon>
        <taxon>Fungi</taxon>
        <taxon>Dikarya</taxon>
        <taxon>Ascomycota</taxon>
        <taxon>Pezizomycotina</taxon>
        <taxon>Orbiliomycetes</taxon>
        <taxon>Orbiliales</taxon>
        <taxon>Orbiliaceae</taxon>
        <taxon>Orbilia</taxon>
    </lineage>
</organism>
<evidence type="ECO:0000256" key="7">
    <source>
        <dbReference type="SAM" id="Phobius"/>
    </source>
</evidence>
<dbReference type="SUPFAM" id="SSF88713">
    <property type="entry name" value="Glycoside hydrolase/deacetylase"/>
    <property type="match status" value="1"/>
</dbReference>
<name>A0AAV9V2F2_9PEZI</name>
<protein>
    <recommendedName>
        <fullName evidence="8">NodB homology domain-containing protein</fullName>
    </recommendedName>
</protein>